<dbReference type="Gene3D" id="3.30.1300.30">
    <property type="entry name" value="GSPII I/J protein-like"/>
    <property type="match status" value="1"/>
</dbReference>
<dbReference type="PIRSF" id="PIRSF002786">
    <property type="entry name" value="XcpX"/>
    <property type="match status" value="1"/>
</dbReference>
<keyword evidence="3 10" id="KW-0813">Transport</keyword>
<comment type="subcellular location">
    <subcellularLocation>
        <location evidence="1 10">Cell inner membrane</location>
    </subcellularLocation>
</comment>
<dbReference type="EMBL" id="CP048711">
    <property type="protein sequence ID" value="QIB66416.1"/>
    <property type="molecule type" value="Genomic_DNA"/>
</dbReference>
<dbReference type="GO" id="GO:0005886">
    <property type="term" value="C:plasma membrane"/>
    <property type="evidence" value="ECO:0007669"/>
    <property type="project" value="UniProtKB-SubCell"/>
</dbReference>
<dbReference type="AlphaFoldDB" id="A0A6C0U324"/>
<keyword evidence="5 10" id="KW-0997">Cell inner membrane</keyword>
<evidence type="ECO:0000256" key="4">
    <source>
        <dbReference type="ARBA" id="ARBA00022475"/>
    </source>
</evidence>
<dbReference type="Pfam" id="PF21687">
    <property type="entry name" value="T2SSK_1st"/>
    <property type="match status" value="1"/>
</dbReference>
<dbReference type="InterPro" id="IPR049031">
    <property type="entry name" value="T2SSK_SAM-like_1st"/>
</dbReference>
<keyword evidence="14" id="KW-1185">Reference proteome</keyword>
<dbReference type="InterPro" id="IPR005628">
    <property type="entry name" value="GspK"/>
</dbReference>
<evidence type="ECO:0000256" key="8">
    <source>
        <dbReference type="ARBA" id="ARBA00022989"/>
    </source>
</evidence>
<dbReference type="InterPro" id="IPR049179">
    <property type="entry name" value="T2SSK_SAM-like_2nd"/>
</dbReference>
<evidence type="ECO:0000313" key="14">
    <source>
        <dbReference type="Proteomes" id="UP000477680"/>
    </source>
</evidence>
<dbReference type="Gene3D" id="1.10.40.60">
    <property type="entry name" value="EpsJ-like"/>
    <property type="match status" value="2"/>
</dbReference>
<dbReference type="NCBIfam" id="NF037980">
    <property type="entry name" value="T2SS_GspK"/>
    <property type="match status" value="1"/>
</dbReference>
<gene>
    <name evidence="13" type="primary">gspK</name>
    <name evidence="13" type="ORF">G3T16_14450</name>
</gene>
<evidence type="ECO:0000259" key="12">
    <source>
        <dbReference type="Pfam" id="PF21687"/>
    </source>
</evidence>
<dbReference type="GO" id="GO:0009306">
    <property type="term" value="P:protein secretion"/>
    <property type="evidence" value="ECO:0007669"/>
    <property type="project" value="InterPro"/>
</dbReference>
<evidence type="ECO:0000256" key="2">
    <source>
        <dbReference type="ARBA" id="ARBA00007246"/>
    </source>
</evidence>
<evidence type="ECO:0000256" key="6">
    <source>
        <dbReference type="ARBA" id="ARBA00022692"/>
    </source>
</evidence>
<protein>
    <recommendedName>
        <fullName evidence="10">Type II secretion system protein K</fullName>
    </recommendedName>
</protein>
<keyword evidence="8" id="KW-1133">Transmembrane helix</keyword>
<evidence type="ECO:0000256" key="1">
    <source>
        <dbReference type="ARBA" id="ARBA00004533"/>
    </source>
</evidence>
<keyword evidence="4 10" id="KW-1003">Cell membrane</keyword>
<dbReference type="PANTHER" id="PTHR38831">
    <property type="entry name" value="TYPE II SECRETION SYSTEM PROTEIN K"/>
    <property type="match status" value="1"/>
</dbReference>
<proteinExistence type="inferred from homology"/>
<evidence type="ECO:0000256" key="10">
    <source>
        <dbReference type="PIRNR" id="PIRNR002786"/>
    </source>
</evidence>
<keyword evidence="6" id="KW-0812">Transmembrane</keyword>
<dbReference type="RefSeq" id="WP_163495850.1">
    <property type="nucleotide sequence ID" value="NZ_CP048711.1"/>
</dbReference>
<keyword evidence="9 10" id="KW-0472">Membrane</keyword>
<dbReference type="SUPFAM" id="SSF158544">
    <property type="entry name" value="GspK insert domain-like"/>
    <property type="match status" value="1"/>
</dbReference>
<evidence type="ECO:0000256" key="9">
    <source>
        <dbReference type="ARBA" id="ARBA00023136"/>
    </source>
</evidence>
<evidence type="ECO:0000313" key="13">
    <source>
        <dbReference type="EMBL" id="QIB66416.1"/>
    </source>
</evidence>
<sequence length="347" mass="37823">MHCRRFDMRARPGHQRGAALVVALLVFGLSTALIVAMKSEFTLFYQRGTNLFLAEQGHAYLRGAEELAALALVMDYDADQSREQPRDDLSEFWARQATPYPLEEGGWLSGSLQDLQGRFNLNALVDQGPQETGGASGAQAFTASQAQFIRLLQALGEPAVSLQEAIQITHSIGDWLDADTAPRPFGAEDDHYFSLSPAYRAANRPMASVSELRAVANISPQLYRALQPLVTVWPQTPAGLNIHTAAAPLLRSLNGDDELAPLDGFAAQSLLEQQRSDGGFESIDALLAGPAFADQPTEGLRSVLSERSSWFLLSAEVEVAGRNMRLYSVLQRDQRRVRAVARASGSL</sequence>
<comment type="similarity">
    <text evidence="2 10">Belongs to the GSP K family.</text>
</comment>
<accession>A0A6C0U324</accession>
<evidence type="ECO:0000259" key="11">
    <source>
        <dbReference type="Pfam" id="PF03934"/>
    </source>
</evidence>
<name>A0A6C0U324_9GAMM</name>
<dbReference type="InterPro" id="IPR045584">
    <property type="entry name" value="Pilin-like"/>
</dbReference>
<keyword evidence="7" id="KW-0653">Protein transport</keyword>
<dbReference type="Pfam" id="PF03934">
    <property type="entry name" value="T2SSK"/>
    <property type="match status" value="1"/>
</dbReference>
<dbReference type="Proteomes" id="UP000477680">
    <property type="component" value="Chromosome"/>
</dbReference>
<organism evidence="13 14">
    <name type="scientific">Kineobactrum salinum</name>
    <dbReference type="NCBI Taxonomy" id="2708301"/>
    <lineage>
        <taxon>Bacteria</taxon>
        <taxon>Pseudomonadati</taxon>
        <taxon>Pseudomonadota</taxon>
        <taxon>Gammaproteobacteria</taxon>
        <taxon>Cellvibrionales</taxon>
        <taxon>Halieaceae</taxon>
        <taxon>Kineobactrum</taxon>
    </lineage>
</organism>
<evidence type="ECO:0000256" key="7">
    <source>
        <dbReference type="ARBA" id="ARBA00022927"/>
    </source>
</evidence>
<evidence type="ECO:0000256" key="3">
    <source>
        <dbReference type="ARBA" id="ARBA00022448"/>
    </source>
</evidence>
<feature type="domain" description="T2SS protein K first SAM-like" evidence="12">
    <location>
        <begin position="117"/>
        <end position="235"/>
    </location>
</feature>
<dbReference type="SUPFAM" id="SSF54523">
    <property type="entry name" value="Pili subunits"/>
    <property type="match status" value="1"/>
</dbReference>
<dbReference type="KEGG" id="kim:G3T16_14450"/>
<evidence type="ECO:0000256" key="5">
    <source>
        <dbReference type="ARBA" id="ARBA00022519"/>
    </source>
</evidence>
<dbReference type="InterPro" id="IPR038072">
    <property type="entry name" value="GspK_central_sf"/>
</dbReference>
<dbReference type="PANTHER" id="PTHR38831:SF1">
    <property type="entry name" value="TYPE II SECRETION SYSTEM PROTEIN K-RELATED"/>
    <property type="match status" value="1"/>
</dbReference>
<reference evidence="13 14" key="1">
    <citation type="submission" date="2020-02" db="EMBL/GenBank/DDBJ databases">
        <title>Genome sequencing for Kineobactrum sp. M2.</title>
        <authorList>
            <person name="Park S.-J."/>
        </authorList>
    </citation>
    <scope>NUCLEOTIDE SEQUENCE [LARGE SCALE GENOMIC DNA]</scope>
    <source>
        <strain evidence="13 14">M2</strain>
    </source>
</reference>
<feature type="domain" description="T2SS protein K second SAM-like" evidence="11">
    <location>
        <begin position="240"/>
        <end position="298"/>
    </location>
</feature>